<name>A0A0P4VT41_9HEMI</name>
<evidence type="ECO:0000256" key="1">
    <source>
        <dbReference type="ARBA" id="ARBA00024204"/>
    </source>
</evidence>
<evidence type="ECO:0000256" key="2">
    <source>
        <dbReference type="ARBA" id="ARBA00024228"/>
    </source>
</evidence>
<protein>
    <recommendedName>
        <fullName evidence="2">Protein MIX23</fullName>
    </recommendedName>
    <alternativeName>
        <fullName evidence="3">Coiled-coil domain-containing protein 58</fullName>
    </alternativeName>
</protein>
<dbReference type="AlphaFoldDB" id="A0A0P4VT41"/>
<dbReference type="PANTHER" id="PTHR31905:SF2">
    <property type="entry name" value="PROTEIN MIX23"/>
    <property type="match status" value="1"/>
</dbReference>
<accession>A0A0P4VT41</accession>
<dbReference type="InterPro" id="IPR019171">
    <property type="entry name" value="MIX23"/>
</dbReference>
<dbReference type="GO" id="GO:0005758">
    <property type="term" value="C:mitochondrial intermembrane space"/>
    <property type="evidence" value="ECO:0007669"/>
    <property type="project" value="InterPro"/>
</dbReference>
<evidence type="ECO:0000313" key="4">
    <source>
        <dbReference type="EMBL" id="JAI54122.1"/>
    </source>
</evidence>
<proteinExistence type="evidence at transcript level"/>
<evidence type="ECO:0000256" key="3">
    <source>
        <dbReference type="ARBA" id="ARBA00030733"/>
    </source>
</evidence>
<sequence>MECGDFLEFQDILKKMRDVDDKIVYALNASVPSPSFRSEINPTQTCEELYNKLQENHDDREKSIRNCIFNTADKIRGLKEKRASGDVDLSVAKLLNQEQTKLRLLKSELNVEEVVRNRSLKLYYERCRGFYKPKNWNLK</sequence>
<comment type="similarity">
    <text evidence="1">Belongs to the MIX23 family.</text>
</comment>
<dbReference type="EMBL" id="GDKW01002473">
    <property type="protein sequence ID" value="JAI54122.1"/>
    <property type="molecule type" value="mRNA"/>
</dbReference>
<organism evidence="4">
    <name type="scientific">Rhodnius neglectus</name>
    <dbReference type="NCBI Taxonomy" id="72488"/>
    <lineage>
        <taxon>Eukaryota</taxon>
        <taxon>Metazoa</taxon>
        <taxon>Ecdysozoa</taxon>
        <taxon>Arthropoda</taxon>
        <taxon>Hexapoda</taxon>
        <taxon>Insecta</taxon>
        <taxon>Pterygota</taxon>
        <taxon>Neoptera</taxon>
        <taxon>Paraneoptera</taxon>
        <taxon>Hemiptera</taxon>
        <taxon>Heteroptera</taxon>
        <taxon>Panheteroptera</taxon>
        <taxon>Cimicomorpha</taxon>
        <taxon>Reduviidae</taxon>
        <taxon>Triatominae</taxon>
        <taxon>Rhodnius</taxon>
    </lineage>
</organism>
<dbReference type="Pfam" id="PF09774">
    <property type="entry name" value="MIX23"/>
    <property type="match status" value="1"/>
</dbReference>
<reference evidence="4" key="1">
    <citation type="journal article" date="2016" name="PLoS Negl. Trop. Dis.">
        <title>A Deep Insight into the Sialome of Rhodnius neglectus, a Vector of Chagas Disease.</title>
        <authorList>
            <person name="Santiago P.B."/>
            <person name="Assumpcao T.C."/>
            <person name="Araujo C.N."/>
            <person name="Bastos I.M."/>
            <person name="Neves D."/>
            <person name="Silva I.G."/>
            <person name="Charneau S."/>
            <person name="Queiroz R.M."/>
            <person name="Raiol T."/>
            <person name="Oliveira J.V."/>
            <person name="Sousa M.V."/>
            <person name="Calvo E."/>
            <person name="Ribeiro J.M."/>
            <person name="Santana J.M."/>
        </authorList>
    </citation>
    <scope>NUCLEOTIDE SEQUENCE</scope>
    <source>
        <tissue evidence="4">Salivary glands</tissue>
    </source>
</reference>
<dbReference type="PANTHER" id="PTHR31905">
    <property type="entry name" value="COILED-COIL DOMAIN-CONTAINING PROTEIN 58"/>
    <property type="match status" value="1"/>
</dbReference>